<name>A0A367JIW8_RHIAZ</name>
<keyword evidence="2" id="KW-1185">Reference proteome</keyword>
<feature type="non-terminal residue" evidence="1">
    <location>
        <position position="1"/>
    </location>
</feature>
<gene>
    <name evidence="1" type="ORF">CU097_012400</name>
</gene>
<protein>
    <submittedName>
        <fullName evidence="1">Uncharacterized protein</fullName>
    </submittedName>
</protein>
<evidence type="ECO:0000313" key="2">
    <source>
        <dbReference type="Proteomes" id="UP000252139"/>
    </source>
</evidence>
<proteinExistence type="predicted"/>
<comment type="caution">
    <text evidence="1">The sequence shown here is derived from an EMBL/GenBank/DDBJ whole genome shotgun (WGS) entry which is preliminary data.</text>
</comment>
<dbReference type="AlphaFoldDB" id="A0A367JIW8"/>
<accession>A0A367JIW8</accession>
<dbReference type="Proteomes" id="UP000252139">
    <property type="component" value="Unassembled WGS sequence"/>
</dbReference>
<evidence type="ECO:0000313" key="1">
    <source>
        <dbReference type="EMBL" id="RCH89835.1"/>
    </source>
</evidence>
<reference evidence="1 2" key="1">
    <citation type="journal article" date="2018" name="G3 (Bethesda)">
        <title>Phylogenetic and Phylogenomic Definition of Rhizopus Species.</title>
        <authorList>
            <person name="Gryganskyi A.P."/>
            <person name="Golan J."/>
            <person name="Dolatabadi S."/>
            <person name="Mondo S."/>
            <person name="Robb S."/>
            <person name="Idnurm A."/>
            <person name="Muszewska A."/>
            <person name="Steczkiewicz K."/>
            <person name="Masonjones S."/>
            <person name="Liao H.L."/>
            <person name="Gajdeczka M.T."/>
            <person name="Anike F."/>
            <person name="Vuek A."/>
            <person name="Anishchenko I.M."/>
            <person name="Voigt K."/>
            <person name="de Hoog G.S."/>
            <person name="Smith M.E."/>
            <person name="Heitman J."/>
            <person name="Vilgalys R."/>
            <person name="Stajich J.E."/>
        </authorList>
    </citation>
    <scope>NUCLEOTIDE SEQUENCE [LARGE SCALE GENOMIC DNA]</scope>
    <source>
        <strain evidence="1 2">CBS 357.93</strain>
    </source>
</reference>
<dbReference type="EMBL" id="PJQL01001220">
    <property type="protein sequence ID" value="RCH89835.1"/>
    <property type="molecule type" value="Genomic_DNA"/>
</dbReference>
<dbReference type="OrthoDB" id="10507137at2759"/>
<organism evidence="1 2">
    <name type="scientific">Rhizopus azygosporus</name>
    <name type="common">Rhizopus microsporus var. azygosporus</name>
    <dbReference type="NCBI Taxonomy" id="86630"/>
    <lineage>
        <taxon>Eukaryota</taxon>
        <taxon>Fungi</taxon>
        <taxon>Fungi incertae sedis</taxon>
        <taxon>Mucoromycota</taxon>
        <taxon>Mucoromycotina</taxon>
        <taxon>Mucoromycetes</taxon>
        <taxon>Mucorales</taxon>
        <taxon>Mucorineae</taxon>
        <taxon>Rhizopodaceae</taxon>
        <taxon>Rhizopus</taxon>
    </lineage>
</organism>
<sequence length="52" mass="5876">YLDDIDRTLPYNNRPGTDLINKTVLTDNQAISMLMKALVPEVAEDHYVVTPT</sequence>